<dbReference type="EMBL" id="JJML01000060">
    <property type="protein sequence ID" value="KGF71655.1"/>
    <property type="molecule type" value="Genomic_DNA"/>
</dbReference>
<keyword evidence="5 7" id="KW-0472">Membrane</keyword>
<feature type="transmembrane region" description="Helical" evidence="7">
    <location>
        <begin position="141"/>
        <end position="163"/>
    </location>
</feature>
<evidence type="ECO:0000256" key="1">
    <source>
        <dbReference type="ARBA" id="ARBA00004651"/>
    </source>
</evidence>
<dbReference type="InterPro" id="IPR049453">
    <property type="entry name" value="Memb_transporter_dom"/>
</dbReference>
<protein>
    <recommendedName>
        <fullName evidence="8">Integral membrane bound transporter domain-containing protein</fullName>
    </recommendedName>
</protein>
<feature type="domain" description="Integral membrane bound transporter" evidence="8">
    <location>
        <begin position="396"/>
        <end position="524"/>
    </location>
</feature>
<proteinExistence type="inferred from homology"/>
<dbReference type="AlphaFoldDB" id="A0A098TGF9"/>
<comment type="caution">
    <text evidence="9">The sequence shown here is derived from an EMBL/GenBank/DDBJ whole genome shotgun (WGS) entry which is preliminary data.</text>
</comment>
<feature type="transmembrane region" description="Helical" evidence="7">
    <location>
        <begin position="457"/>
        <end position="473"/>
    </location>
</feature>
<dbReference type="STRING" id="1497020.DO97_16955"/>
<evidence type="ECO:0000256" key="3">
    <source>
        <dbReference type="ARBA" id="ARBA00022692"/>
    </source>
</evidence>
<evidence type="ECO:0000256" key="6">
    <source>
        <dbReference type="ARBA" id="ARBA00043993"/>
    </source>
</evidence>
<evidence type="ECO:0000313" key="9">
    <source>
        <dbReference type="EMBL" id="KGF71655.1"/>
    </source>
</evidence>
<dbReference type="GO" id="GO:0005886">
    <property type="term" value="C:plasma membrane"/>
    <property type="evidence" value="ECO:0007669"/>
    <property type="project" value="UniProtKB-SubCell"/>
</dbReference>
<organism evidence="9 10">
    <name type="scientific">Neosynechococcus sphagnicola sy1</name>
    <dbReference type="NCBI Taxonomy" id="1497020"/>
    <lineage>
        <taxon>Bacteria</taxon>
        <taxon>Bacillati</taxon>
        <taxon>Cyanobacteriota</taxon>
        <taxon>Cyanophyceae</taxon>
        <taxon>Neosynechococcales</taxon>
        <taxon>Neosynechococcaceae</taxon>
        <taxon>Neosynechococcus</taxon>
    </lineage>
</organism>
<feature type="transmembrane region" description="Helical" evidence="7">
    <location>
        <begin position="31"/>
        <end position="59"/>
    </location>
</feature>
<name>A0A098TGF9_9CYAN</name>
<comment type="subcellular location">
    <subcellularLocation>
        <location evidence="1">Cell membrane</location>
        <topology evidence="1">Multi-pass membrane protein</topology>
    </subcellularLocation>
</comment>
<keyword evidence="10" id="KW-1185">Reference proteome</keyword>
<reference evidence="9 10" key="1">
    <citation type="journal article" date="2014" name="Mol. Ecol.">
        <title>Evolution of Synechococcus.</title>
        <authorList>
            <person name="Dvorak P."/>
            <person name="Casamatta D."/>
            <person name="Hasler P."/>
            <person name="Poulickova A."/>
            <person name="Ondrej V."/>
            <person name="Sanges R."/>
        </authorList>
    </citation>
    <scope>NUCLEOTIDE SEQUENCE [LARGE SCALE GENOMIC DNA]</scope>
    <source>
        <strain evidence="9 10">CAUP A 1101</strain>
    </source>
</reference>
<evidence type="ECO:0000259" key="8">
    <source>
        <dbReference type="Pfam" id="PF13515"/>
    </source>
</evidence>
<dbReference type="Pfam" id="PF13515">
    <property type="entry name" value="FUSC_2"/>
    <property type="match status" value="1"/>
</dbReference>
<feature type="transmembrane region" description="Helical" evidence="7">
    <location>
        <begin position="514"/>
        <end position="532"/>
    </location>
</feature>
<evidence type="ECO:0000313" key="10">
    <source>
        <dbReference type="Proteomes" id="UP000030170"/>
    </source>
</evidence>
<feature type="transmembrane region" description="Helical" evidence="7">
    <location>
        <begin position="80"/>
        <end position="113"/>
    </location>
</feature>
<keyword evidence="3 7" id="KW-0812">Transmembrane</keyword>
<comment type="similarity">
    <text evidence="6">Belongs to the YccS/YhfK family.</text>
</comment>
<evidence type="ECO:0000256" key="4">
    <source>
        <dbReference type="ARBA" id="ARBA00022989"/>
    </source>
</evidence>
<accession>A0A098TGF9</accession>
<feature type="transmembrane region" description="Helical" evidence="7">
    <location>
        <begin position="485"/>
        <end position="502"/>
    </location>
</feature>
<feature type="transmembrane region" description="Helical" evidence="7">
    <location>
        <begin position="435"/>
        <end position="452"/>
    </location>
</feature>
<evidence type="ECO:0000256" key="7">
    <source>
        <dbReference type="SAM" id="Phobius"/>
    </source>
</evidence>
<sequence>MPEWIKNIQTSLIDLHDPSGSHFHQAWKACFAALLAAALIYIAPQVAQPIMVFAALIFVHKTNGNIPRQQQLTMLRAALMAILTIGLLGCLGNYLLLQAILLVIFSFFAQYAVRFGSQYDTSLTWILIPVAIAENPQISEIPFIIINVLFGFFLAFICVFWVLPRNPQKTLEAVSKRTRSRLARLLDLSILNLDQSSQQTKDSLPDLKRRIFSLIEAQKSTLKQVQSNSKLGTVAIIATDQHLISSQEALFEAIVILEQALSPLKYSHLTSVHLKFALQRFGAQGSAFLSSLPMVPEPSQAPLSPQPAIGEIIHKLMAENKLSTVDQVHLQSIDFATQNLCKKLNALLLRPEAQLSEAPHWKTSGKPFSDQSIEWRFDLNEPISRRSTRSAIAVLIALIVTRWLNLPHGDWVPVSALIVSRDSVGNTFWKAQGRLLGTAFGVAAAVIFYALIFRHHTLMFVAAFITIFPYLYLRPSLSNYGYAKFFQQFAYICFLGSLRQGASVALMEWRAIDIAIGCSIGLAVTLLVLPNWSSSNWKQGLIKTWTDFQHFFQAIVTEYQSPELDPQAIQKLSQQTQKSVYKLDTHLEGRKHETLMRGDSLSQRLAVIQADRKIYEALLYLSYLAAESKQPQQPEILPPDAQTVIEQITAAFIEMQQFIGTRFSPQLPLVANRCRLPISGENGGVSVNRPQFNFLLALNQLCEEIEQFGETRCTYTHQQNHVTSATSGNRKP</sequence>
<dbReference type="PANTHER" id="PTHR30509:SF9">
    <property type="entry name" value="MULTIDRUG RESISTANCE PROTEIN MDTO"/>
    <property type="match status" value="1"/>
</dbReference>
<evidence type="ECO:0000256" key="2">
    <source>
        <dbReference type="ARBA" id="ARBA00022475"/>
    </source>
</evidence>
<keyword evidence="4 7" id="KW-1133">Transmembrane helix</keyword>
<dbReference type="OrthoDB" id="7491335at2"/>
<gene>
    <name evidence="9" type="ORF">DO97_16955</name>
</gene>
<dbReference type="PANTHER" id="PTHR30509">
    <property type="entry name" value="P-HYDROXYBENZOIC ACID EFFLUX PUMP SUBUNIT-RELATED"/>
    <property type="match status" value="1"/>
</dbReference>
<dbReference type="Proteomes" id="UP000030170">
    <property type="component" value="Unassembled WGS sequence"/>
</dbReference>
<keyword evidence="2" id="KW-1003">Cell membrane</keyword>
<evidence type="ECO:0000256" key="5">
    <source>
        <dbReference type="ARBA" id="ARBA00023136"/>
    </source>
</evidence>